<evidence type="ECO:0000256" key="3">
    <source>
        <dbReference type="ARBA" id="ARBA00012398"/>
    </source>
</evidence>
<feature type="domain" description="Methylmalonyl-CoA mutase alpha/beta chain catalytic" evidence="7">
    <location>
        <begin position="10"/>
        <end position="300"/>
    </location>
</feature>
<dbReference type="SUPFAM" id="SSF52242">
    <property type="entry name" value="Cobalamin (vitamin B12)-binding domain"/>
    <property type="match status" value="1"/>
</dbReference>
<name>A0ABT0W5X4_9BACI</name>
<dbReference type="EMBL" id="JAMQCR010000001">
    <property type="protein sequence ID" value="MCM2531736.1"/>
    <property type="molecule type" value="Genomic_DNA"/>
</dbReference>
<proteinExistence type="inferred from homology"/>
<evidence type="ECO:0000256" key="4">
    <source>
        <dbReference type="ARBA" id="ARBA00022628"/>
    </source>
</evidence>
<dbReference type="SUPFAM" id="SSF51703">
    <property type="entry name" value="Cobalamin (vitamin B12)-dependent enzymes"/>
    <property type="match status" value="1"/>
</dbReference>
<sequence>MLTTLAKLIENQSDCSSVTGYVASDPLSSFVLDGLLPRDHELYFTEWSESIRKANKNIPNLKTVLINTSPYHNGGANAVQELGIAAATGVFYLQQLLGTNLNLEQALSKMIFQFSIGANFFMEIAKLRAARILWDKITEVYGTEMDWRGMQIAAETSTFTKTVYDKHVNILRSGNEAFAAVIGGVQYLHVTAFDEINTSSSFSERIARNTQLILQEESFLQNVLDPAGGSWYVEELTRELAEKAWRFFQEIEANGGILDVLKSSWLQHRIAVVNEKRQLDIFTREKSIIGTNVYTNLDDNGFEEEKWSSSHFSPNELNGQISIQIIPQMRLAEPYEALRKRAEVLKVKTGSQPLVGMIGLGNLKQHKARVDFVIGFLAAGGITGVASESIISVESSIEFVKNSNLTHFCLCGSNEQYEEIGHEILVTLKAIFPDRIFYLAGLPKKEQQSQWIQEGIKQFIHVKSNCYETLSTILEDLKVTKVE</sequence>
<evidence type="ECO:0000313" key="8">
    <source>
        <dbReference type="EMBL" id="MCM2531736.1"/>
    </source>
</evidence>
<evidence type="ECO:0000259" key="7">
    <source>
        <dbReference type="Pfam" id="PF01642"/>
    </source>
</evidence>
<protein>
    <recommendedName>
        <fullName evidence="3">methylmalonyl-CoA mutase</fullName>
        <ecNumber evidence="3">5.4.99.2</ecNumber>
    </recommendedName>
</protein>
<dbReference type="EC" id="5.4.99.2" evidence="3"/>
<evidence type="ECO:0000256" key="5">
    <source>
        <dbReference type="ARBA" id="ARBA00023235"/>
    </source>
</evidence>
<keyword evidence="4" id="KW-0846">Cobalamin</keyword>
<dbReference type="InterPro" id="IPR016176">
    <property type="entry name" value="Cbl-dep_enz_cat"/>
</dbReference>
<dbReference type="PROSITE" id="PS00544">
    <property type="entry name" value="METMALONYL_COA_MUTASE"/>
    <property type="match status" value="1"/>
</dbReference>
<dbReference type="Gene3D" id="3.40.50.280">
    <property type="entry name" value="Cobalamin-binding domain"/>
    <property type="match status" value="1"/>
</dbReference>
<keyword evidence="9" id="KW-1185">Reference proteome</keyword>
<dbReference type="PANTHER" id="PTHR48101">
    <property type="entry name" value="METHYLMALONYL-COA MUTASE, MITOCHONDRIAL-RELATED"/>
    <property type="match status" value="1"/>
</dbReference>
<dbReference type="InterPro" id="IPR058549">
    <property type="entry name" value="MeMalonylCoA_mutase_a/b_site"/>
</dbReference>
<keyword evidence="5" id="KW-0413">Isomerase</keyword>
<dbReference type="Proteomes" id="UP001523262">
    <property type="component" value="Unassembled WGS sequence"/>
</dbReference>
<dbReference type="InterPro" id="IPR006099">
    <property type="entry name" value="MeMalonylCoA_mutase_a/b_cat"/>
</dbReference>
<comment type="cofactor">
    <cofactor evidence="1">
        <name>adenosylcob(III)alamin</name>
        <dbReference type="ChEBI" id="CHEBI:18408"/>
    </cofactor>
</comment>
<evidence type="ECO:0000313" key="9">
    <source>
        <dbReference type="Proteomes" id="UP001523262"/>
    </source>
</evidence>
<comment type="similarity">
    <text evidence="2">Belongs to the methylmalonyl-CoA mutase family.</text>
</comment>
<evidence type="ECO:0000256" key="2">
    <source>
        <dbReference type="ARBA" id="ARBA00008465"/>
    </source>
</evidence>
<organism evidence="8 9">
    <name type="scientific">Neobacillus pocheonensis</name>
    <dbReference type="NCBI Taxonomy" id="363869"/>
    <lineage>
        <taxon>Bacteria</taxon>
        <taxon>Bacillati</taxon>
        <taxon>Bacillota</taxon>
        <taxon>Bacilli</taxon>
        <taxon>Bacillales</taxon>
        <taxon>Bacillaceae</taxon>
        <taxon>Neobacillus</taxon>
    </lineage>
</organism>
<dbReference type="Pfam" id="PF01642">
    <property type="entry name" value="MM_CoA_mutase"/>
    <property type="match status" value="1"/>
</dbReference>
<reference evidence="8 9" key="1">
    <citation type="submission" date="2022-06" db="EMBL/GenBank/DDBJ databases">
        <authorList>
            <person name="Jeon C.O."/>
        </authorList>
    </citation>
    <scope>NUCLEOTIDE SEQUENCE [LARGE SCALE GENOMIC DNA]</scope>
    <source>
        <strain evidence="8 9">KCTC 13943</strain>
    </source>
</reference>
<comment type="caution">
    <text evidence="8">The sequence shown here is derived from an EMBL/GenBank/DDBJ whole genome shotgun (WGS) entry which is preliminary data.</text>
</comment>
<dbReference type="Gene3D" id="3.20.20.240">
    <property type="entry name" value="Methylmalonyl-CoA mutase"/>
    <property type="match status" value="1"/>
</dbReference>
<keyword evidence="6" id="KW-0170">Cobalt</keyword>
<dbReference type="PANTHER" id="PTHR48101:SF4">
    <property type="entry name" value="METHYLMALONYL-COA MUTASE, MITOCHONDRIAL"/>
    <property type="match status" value="1"/>
</dbReference>
<accession>A0ABT0W5X4</accession>
<dbReference type="InterPro" id="IPR036724">
    <property type="entry name" value="Cobalamin-bd_sf"/>
</dbReference>
<evidence type="ECO:0000256" key="6">
    <source>
        <dbReference type="ARBA" id="ARBA00023285"/>
    </source>
</evidence>
<evidence type="ECO:0000256" key="1">
    <source>
        <dbReference type="ARBA" id="ARBA00001922"/>
    </source>
</evidence>
<gene>
    <name evidence="8" type="ORF">NDK43_04125</name>
</gene>